<gene>
    <name evidence="1" type="ORF">R3Q16_34185</name>
</gene>
<evidence type="ECO:0008006" key="3">
    <source>
        <dbReference type="Google" id="ProtNLM"/>
    </source>
</evidence>
<proteinExistence type="predicted"/>
<evidence type="ECO:0000313" key="2">
    <source>
        <dbReference type="Proteomes" id="UP001185927"/>
    </source>
</evidence>
<sequence>MGDYSVIGCTGSLTVATRGPAGAGEVLVVVRGSKESYLAWSTDPLPRGTEVLVIDIHGARTVQVEPWPGLGM</sequence>
<accession>A0ABU4C5U5</accession>
<name>A0ABU4C5U5_RHOGO</name>
<comment type="caution">
    <text evidence="1">The sequence shown here is derived from an EMBL/GenBank/DDBJ whole genome shotgun (WGS) entry which is preliminary data.</text>
</comment>
<evidence type="ECO:0000313" key="1">
    <source>
        <dbReference type="EMBL" id="MDV6271644.1"/>
    </source>
</evidence>
<dbReference type="Gene3D" id="2.40.50.140">
    <property type="entry name" value="Nucleic acid-binding proteins"/>
    <property type="match status" value="1"/>
</dbReference>
<dbReference type="RefSeq" id="WP_317546241.1">
    <property type="nucleotide sequence ID" value="NZ_JAWLKB010000063.1"/>
</dbReference>
<dbReference type="InterPro" id="IPR012340">
    <property type="entry name" value="NA-bd_OB-fold"/>
</dbReference>
<organism evidence="1 2">
    <name type="scientific">Rhodococcus globerulus</name>
    <dbReference type="NCBI Taxonomy" id="33008"/>
    <lineage>
        <taxon>Bacteria</taxon>
        <taxon>Bacillati</taxon>
        <taxon>Actinomycetota</taxon>
        <taxon>Actinomycetes</taxon>
        <taxon>Mycobacteriales</taxon>
        <taxon>Nocardiaceae</taxon>
        <taxon>Rhodococcus</taxon>
    </lineage>
</organism>
<protein>
    <recommendedName>
        <fullName evidence="3">PrcB C-terminal domain-containing protein</fullName>
    </recommendedName>
</protein>
<keyword evidence="2" id="KW-1185">Reference proteome</keyword>
<dbReference type="Proteomes" id="UP001185927">
    <property type="component" value="Unassembled WGS sequence"/>
</dbReference>
<dbReference type="EMBL" id="JAWLKB010000063">
    <property type="protein sequence ID" value="MDV6271644.1"/>
    <property type="molecule type" value="Genomic_DNA"/>
</dbReference>
<reference evidence="1 2" key="1">
    <citation type="submission" date="2023-10" db="EMBL/GenBank/DDBJ databases">
        <title>Development of a sustainable strategy for remediation of hydrocarbon-contaminated territories based on the waste exchange concept.</title>
        <authorList>
            <person name="Krivoruchko A."/>
        </authorList>
    </citation>
    <scope>NUCLEOTIDE SEQUENCE [LARGE SCALE GENOMIC DNA]</scope>
    <source>
        <strain evidence="1 2">IEGM 1203</strain>
    </source>
</reference>